<keyword evidence="2" id="KW-1185">Reference proteome</keyword>
<dbReference type="Proteomes" id="UP001165960">
    <property type="component" value="Unassembled WGS sequence"/>
</dbReference>
<proteinExistence type="predicted"/>
<gene>
    <name evidence="1" type="ORF">DSO57_1016183</name>
</gene>
<sequence length="65" mass="7272">MPAEWHWILEEEFLLPLESVFVVSDSPNVGESEKRKRGRVDGTITAFAVIVRLSSDAALSGWEGR</sequence>
<evidence type="ECO:0000313" key="2">
    <source>
        <dbReference type="Proteomes" id="UP001165960"/>
    </source>
</evidence>
<protein>
    <submittedName>
        <fullName evidence="1">Uncharacterized protein</fullName>
    </submittedName>
</protein>
<dbReference type="EMBL" id="QTSX02002905">
    <property type="protein sequence ID" value="KAJ9073472.1"/>
    <property type="molecule type" value="Genomic_DNA"/>
</dbReference>
<name>A0ACC2TGS4_9FUNG</name>
<reference evidence="1" key="1">
    <citation type="submission" date="2022-04" db="EMBL/GenBank/DDBJ databases">
        <title>Genome of the entomopathogenic fungus Entomophthora muscae.</title>
        <authorList>
            <person name="Elya C."/>
            <person name="Lovett B.R."/>
            <person name="Lee E."/>
            <person name="Macias A.M."/>
            <person name="Hajek A.E."/>
            <person name="De Bivort B.L."/>
            <person name="Kasson M.T."/>
            <person name="De Fine Licht H.H."/>
            <person name="Stajich J.E."/>
        </authorList>
    </citation>
    <scope>NUCLEOTIDE SEQUENCE</scope>
    <source>
        <strain evidence="1">Berkeley</strain>
    </source>
</reference>
<accession>A0ACC2TGS4</accession>
<organism evidence="1 2">
    <name type="scientific">Entomophthora muscae</name>
    <dbReference type="NCBI Taxonomy" id="34485"/>
    <lineage>
        <taxon>Eukaryota</taxon>
        <taxon>Fungi</taxon>
        <taxon>Fungi incertae sedis</taxon>
        <taxon>Zoopagomycota</taxon>
        <taxon>Entomophthoromycotina</taxon>
        <taxon>Entomophthoromycetes</taxon>
        <taxon>Entomophthorales</taxon>
        <taxon>Entomophthoraceae</taxon>
        <taxon>Entomophthora</taxon>
    </lineage>
</organism>
<evidence type="ECO:0000313" key="1">
    <source>
        <dbReference type="EMBL" id="KAJ9073472.1"/>
    </source>
</evidence>
<comment type="caution">
    <text evidence="1">The sequence shown here is derived from an EMBL/GenBank/DDBJ whole genome shotgun (WGS) entry which is preliminary data.</text>
</comment>